<proteinExistence type="predicted"/>
<reference evidence="1 2" key="1">
    <citation type="journal article" date="2015" name="Nat. Commun.">
        <title>Outbred genome sequencing and CRISPR/Cas9 gene editing in butterflies.</title>
        <authorList>
            <person name="Li X."/>
            <person name="Fan D."/>
            <person name="Zhang W."/>
            <person name="Liu G."/>
            <person name="Zhang L."/>
            <person name="Zhao L."/>
            <person name="Fang X."/>
            <person name="Chen L."/>
            <person name="Dong Y."/>
            <person name="Chen Y."/>
            <person name="Ding Y."/>
            <person name="Zhao R."/>
            <person name="Feng M."/>
            <person name="Zhu Y."/>
            <person name="Feng Y."/>
            <person name="Jiang X."/>
            <person name="Zhu D."/>
            <person name="Xiang H."/>
            <person name="Feng X."/>
            <person name="Li S."/>
            <person name="Wang J."/>
            <person name="Zhang G."/>
            <person name="Kronforst M.R."/>
            <person name="Wang W."/>
        </authorList>
    </citation>
    <scope>NUCLEOTIDE SEQUENCE [LARGE SCALE GENOMIC DNA]</scope>
    <source>
        <strain evidence="1">Ya'a_city_454_Pm</strain>
        <tissue evidence="1">Whole body</tissue>
    </source>
</reference>
<dbReference type="PANTHER" id="PTHR13438:SF2">
    <property type="entry name" value="AMINOACYL TRNA SYNTHASE COMPLEX-INTERACTING MULTIFUNCTIONAL PROTEIN 2"/>
    <property type="match status" value="1"/>
</dbReference>
<name>A0A194RBU6_PAPMA</name>
<dbReference type="STRING" id="76193.A0A194RBU6"/>
<dbReference type="PANTHER" id="PTHR13438">
    <property type="entry name" value="AMINOACYL TRNA SYNTHASE COMPLEX-INTERACTING MULTIFUNCTIONAL PROTEIN"/>
    <property type="match status" value="1"/>
</dbReference>
<accession>A0A194RBU6</accession>
<organism evidence="1 2">
    <name type="scientific">Papilio machaon</name>
    <name type="common">Old World swallowtail butterfly</name>
    <dbReference type="NCBI Taxonomy" id="76193"/>
    <lineage>
        <taxon>Eukaryota</taxon>
        <taxon>Metazoa</taxon>
        <taxon>Ecdysozoa</taxon>
        <taxon>Arthropoda</taxon>
        <taxon>Hexapoda</taxon>
        <taxon>Insecta</taxon>
        <taxon>Pterygota</taxon>
        <taxon>Neoptera</taxon>
        <taxon>Endopterygota</taxon>
        <taxon>Lepidoptera</taxon>
        <taxon>Glossata</taxon>
        <taxon>Ditrysia</taxon>
        <taxon>Papilionoidea</taxon>
        <taxon>Papilionidae</taxon>
        <taxon>Papilioninae</taxon>
        <taxon>Papilio</taxon>
    </lineage>
</organism>
<evidence type="ECO:0008006" key="3">
    <source>
        <dbReference type="Google" id="ProtNLM"/>
    </source>
</evidence>
<sequence>MYHMKKIVPVEDNIMLPQCMYYLKNPNNNMKIDEAELNISDQRSPNKTIIEIEQRQTQLLQKLDVLYDRIKTISTLCKLDVQPNVVIRKAEMITEPEEIVVVLNPKILPSFLGLFVKKSPNLHVTWHIHSSVSAEDSLKIKDFFKNKPNLTFNNLNANETGELKKRTNLRLIFKNVSASAELRMSSLDVPLVGIVNILRFLCLLYPTVLQYDQNDYFVDNLLDQCHLLEKTSGKHMEDIITQIFSQCKEWIYKNEFSIVDVATFIIIQMNGVTKSVSKTWYNKCEKSFM</sequence>
<dbReference type="Gene3D" id="1.20.1050.130">
    <property type="match status" value="1"/>
</dbReference>
<evidence type="ECO:0000313" key="2">
    <source>
        <dbReference type="Proteomes" id="UP000053240"/>
    </source>
</evidence>
<dbReference type="InParanoid" id="A0A194RBU6"/>
<dbReference type="EMBL" id="KQ460398">
    <property type="protein sequence ID" value="KPJ15072.1"/>
    <property type="molecule type" value="Genomic_DNA"/>
</dbReference>
<dbReference type="AlphaFoldDB" id="A0A194RBU6"/>
<keyword evidence="2" id="KW-1185">Reference proteome</keyword>
<dbReference type="Proteomes" id="UP000053240">
    <property type="component" value="Unassembled WGS sequence"/>
</dbReference>
<dbReference type="GO" id="GO:0017101">
    <property type="term" value="C:aminoacyl-tRNA synthetase multienzyme complex"/>
    <property type="evidence" value="ECO:0007669"/>
    <property type="project" value="InterPro"/>
</dbReference>
<dbReference type="InterPro" id="IPR042360">
    <property type="entry name" value="AIMP2"/>
</dbReference>
<gene>
    <name evidence="1" type="ORF">RR48_09099</name>
</gene>
<dbReference type="FunCoup" id="A0A194RBU6">
    <property type="interactions" value="346"/>
</dbReference>
<protein>
    <recommendedName>
        <fullName evidence="3">Aminoacyl tRNA synthase complex-interacting multifunctional protein 2</fullName>
    </recommendedName>
</protein>
<dbReference type="OrthoDB" id="424586at2759"/>
<evidence type="ECO:0000313" key="1">
    <source>
        <dbReference type="EMBL" id="KPJ15072.1"/>
    </source>
</evidence>